<evidence type="ECO:0000313" key="3">
    <source>
        <dbReference type="WBParaSite" id="HPLM_0001451601-mRNA-1"/>
    </source>
</evidence>
<organism evidence="3">
    <name type="scientific">Haemonchus placei</name>
    <name type="common">Barber's pole worm</name>
    <dbReference type="NCBI Taxonomy" id="6290"/>
    <lineage>
        <taxon>Eukaryota</taxon>
        <taxon>Metazoa</taxon>
        <taxon>Ecdysozoa</taxon>
        <taxon>Nematoda</taxon>
        <taxon>Chromadorea</taxon>
        <taxon>Rhabditida</taxon>
        <taxon>Rhabditina</taxon>
        <taxon>Rhabditomorpha</taxon>
        <taxon>Strongyloidea</taxon>
        <taxon>Trichostrongylidae</taxon>
        <taxon>Haemonchus</taxon>
    </lineage>
</organism>
<dbReference type="InterPro" id="IPR029006">
    <property type="entry name" value="ADF-H/Gelsolin-like_dom_sf"/>
</dbReference>
<gene>
    <name evidence="1" type="ORF">HPLM_LOCUS14508</name>
</gene>
<dbReference type="WBParaSite" id="HPLM_0001451601-mRNA-1">
    <property type="protein sequence ID" value="HPLM_0001451601-mRNA-1"/>
    <property type="gene ID" value="HPLM_0001451601"/>
</dbReference>
<name>A0A0N4WSJ6_HAEPC</name>
<dbReference type="Gene3D" id="3.40.20.10">
    <property type="entry name" value="Severin"/>
    <property type="match status" value="1"/>
</dbReference>
<dbReference type="EMBL" id="UZAF01018594">
    <property type="protein sequence ID" value="VDO53051.1"/>
    <property type="molecule type" value="Genomic_DNA"/>
</dbReference>
<dbReference type="Proteomes" id="UP000268014">
    <property type="component" value="Unassembled WGS sequence"/>
</dbReference>
<proteinExistence type="predicted"/>
<accession>A0A0N4WSJ6</accession>
<dbReference type="OMA" id="PPIMLIR"/>
<reference evidence="3" key="1">
    <citation type="submission" date="2017-02" db="UniProtKB">
        <authorList>
            <consortium name="WormBaseParasite"/>
        </authorList>
    </citation>
    <scope>IDENTIFICATION</scope>
</reference>
<evidence type="ECO:0000313" key="1">
    <source>
        <dbReference type="EMBL" id="VDO53051.1"/>
    </source>
</evidence>
<dbReference type="OrthoDB" id="28894at2759"/>
<sequence length="344" mass="38604">MHHHLYVDFAVIVAIARRPFRLKCADDMNNIVDRRSTCPLNFLDEMNAPGGGIISLKERLASLNKSAENWQTRVKKDEVILKRCSMPPRPRPVRTQLGKENEEHAVVVKSAAPMSKQSLLLNLDKGLDSFFLRNTAVIAESVVKELDLNSIEQTNILDTPKRPRLRRTSKTRRVATERITTLDTTSIKIEEDPRDFIVAPVIIDEGGPIATSARQGLQAKEDYTSVKSTLKHADPTSPYPPVMLIRVAGEKRVDVRLVAPLASSIHQNAVFILVTPTRLIKYEGENSNILEKTKATQICIHITTKSDLFCTASKAENVSACHIDPLDTPRRDRERLFVLATWDS</sequence>
<dbReference type="AlphaFoldDB" id="A0A0N4WSJ6"/>
<protein>
    <submittedName>
        <fullName evidence="1 3">Uncharacterized protein</fullName>
    </submittedName>
</protein>
<dbReference type="STRING" id="6290.A0A0N4WSJ6"/>
<evidence type="ECO:0000313" key="2">
    <source>
        <dbReference type="Proteomes" id="UP000268014"/>
    </source>
</evidence>
<dbReference type="SUPFAM" id="SSF55753">
    <property type="entry name" value="Actin depolymerizing proteins"/>
    <property type="match status" value="1"/>
</dbReference>
<keyword evidence="2" id="KW-1185">Reference proteome</keyword>
<reference evidence="1 2" key="2">
    <citation type="submission" date="2018-11" db="EMBL/GenBank/DDBJ databases">
        <authorList>
            <consortium name="Pathogen Informatics"/>
        </authorList>
    </citation>
    <scope>NUCLEOTIDE SEQUENCE [LARGE SCALE GENOMIC DNA]</scope>
    <source>
        <strain evidence="1 2">MHpl1</strain>
    </source>
</reference>